<keyword evidence="8" id="KW-1185">Reference proteome</keyword>
<dbReference type="PANTHER" id="PTHR15892">
    <property type="entry name" value="MITOCHONDRIAL RIBOSOMAL PROTEIN L30"/>
    <property type="match status" value="1"/>
</dbReference>
<comment type="caution">
    <text evidence="7">The sequence shown here is derived from an EMBL/GenBank/DDBJ whole genome shotgun (WGS) entry which is preliminary data.</text>
</comment>
<sequence>MSLLLRQLTAHRSLHTSACSCITNRYPVKTPSMKETAIKLGFDKVKDMYPEYPLDEPPKFWFIKQLHTLKYRPYWEKEAMKELGLHRRHDTCVHINSPQMNEVLWTVKHLIKIQPIRFPQGMPEKSDVGYTQLKDNGELVIYKKIESKEASDEDVVPVAPEEDWKVVSGYRMCNGCTNRRCLKYGMCQKLWRQRGMNYLEFIGPRLFNYVDNPEKNSKKIETLEEKENTN</sequence>
<dbReference type="EMBL" id="CAWYQH010000102">
    <property type="protein sequence ID" value="CAK8686476.1"/>
    <property type="molecule type" value="Genomic_DNA"/>
</dbReference>
<dbReference type="Pfam" id="PF00327">
    <property type="entry name" value="Ribosomal_L30"/>
    <property type="match status" value="1"/>
</dbReference>
<evidence type="ECO:0000313" key="7">
    <source>
        <dbReference type="EMBL" id="CAK8686476.1"/>
    </source>
</evidence>
<dbReference type="SUPFAM" id="SSF55129">
    <property type="entry name" value="Ribosomal protein L30p/L7e"/>
    <property type="match status" value="1"/>
</dbReference>
<evidence type="ECO:0000256" key="1">
    <source>
        <dbReference type="ARBA" id="ARBA00007594"/>
    </source>
</evidence>
<dbReference type="InterPro" id="IPR036919">
    <property type="entry name" value="Ribo_uL30_ferredoxin-like_sf"/>
</dbReference>
<gene>
    <name evidence="7" type="ORF">CVLEPA_LOCUS18406</name>
</gene>
<feature type="domain" description="Large ribosomal subunit protein uL30-like ferredoxin-like fold" evidence="6">
    <location>
        <begin position="62"/>
        <end position="111"/>
    </location>
</feature>
<dbReference type="InterPro" id="IPR016082">
    <property type="entry name" value="Ribosomal_uL30_ferredoxin-like"/>
</dbReference>
<evidence type="ECO:0000256" key="4">
    <source>
        <dbReference type="ARBA" id="ARBA00035281"/>
    </source>
</evidence>
<reference evidence="7 8" key="1">
    <citation type="submission" date="2024-02" db="EMBL/GenBank/DDBJ databases">
        <authorList>
            <person name="Daric V."/>
            <person name="Darras S."/>
        </authorList>
    </citation>
    <scope>NUCLEOTIDE SEQUENCE [LARGE SCALE GENOMIC DNA]</scope>
</reference>
<dbReference type="Proteomes" id="UP001642483">
    <property type="component" value="Unassembled WGS sequence"/>
</dbReference>
<keyword evidence="2" id="KW-0689">Ribosomal protein</keyword>
<dbReference type="PANTHER" id="PTHR15892:SF2">
    <property type="entry name" value="LARGE RIBOSOMAL SUBUNIT PROTEIN UL30M"/>
    <property type="match status" value="1"/>
</dbReference>
<accession>A0ABP0G6K5</accession>
<keyword evidence="3" id="KW-0687">Ribonucleoprotein</keyword>
<name>A0ABP0G6K5_CLALP</name>
<evidence type="ECO:0000256" key="5">
    <source>
        <dbReference type="ARBA" id="ARBA00035356"/>
    </source>
</evidence>
<organism evidence="7 8">
    <name type="scientific">Clavelina lepadiformis</name>
    <name type="common">Light-bulb sea squirt</name>
    <name type="synonym">Ascidia lepadiformis</name>
    <dbReference type="NCBI Taxonomy" id="159417"/>
    <lineage>
        <taxon>Eukaryota</taxon>
        <taxon>Metazoa</taxon>
        <taxon>Chordata</taxon>
        <taxon>Tunicata</taxon>
        <taxon>Ascidiacea</taxon>
        <taxon>Aplousobranchia</taxon>
        <taxon>Clavelinidae</taxon>
        <taxon>Clavelina</taxon>
    </lineage>
</organism>
<proteinExistence type="inferred from homology"/>
<dbReference type="InterPro" id="IPR005996">
    <property type="entry name" value="Ribosomal_uL30_bac-type"/>
</dbReference>
<protein>
    <recommendedName>
        <fullName evidence="4">Large ribosomal subunit protein uL30m</fullName>
    </recommendedName>
    <alternativeName>
        <fullName evidence="5">39S ribosomal protein L30, mitochondrial</fullName>
    </alternativeName>
</protein>
<evidence type="ECO:0000259" key="6">
    <source>
        <dbReference type="Pfam" id="PF00327"/>
    </source>
</evidence>
<evidence type="ECO:0000256" key="2">
    <source>
        <dbReference type="ARBA" id="ARBA00022980"/>
    </source>
</evidence>
<evidence type="ECO:0000313" key="8">
    <source>
        <dbReference type="Proteomes" id="UP001642483"/>
    </source>
</evidence>
<evidence type="ECO:0000256" key="3">
    <source>
        <dbReference type="ARBA" id="ARBA00023274"/>
    </source>
</evidence>
<comment type="similarity">
    <text evidence="1">Belongs to the universal ribosomal protein uL30 family.</text>
</comment>
<dbReference type="Gene3D" id="3.30.1390.20">
    <property type="entry name" value="Ribosomal protein L30, ferredoxin-like fold domain"/>
    <property type="match status" value="1"/>
</dbReference>